<evidence type="ECO:0000313" key="1">
    <source>
        <dbReference type="EMBL" id="SVE33296.1"/>
    </source>
</evidence>
<dbReference type="EMBL" id="UINC01210020">
    <property type="protein sequence ID" value="SVE33296.1"/>
    <property type="molecule type" value="Genomic_DNA"/>
</dbReference>
<proteinExistence type="predicted"/>
<dbReference type="GO" id="GO:0051537">
    <property type="term" value="F:2 iron, 2 sulfur cluster binding"/>
    <property type="evidence" value="ECO:0007669"/>
    <property type="project" value="InterPro"/>
</dbReference>
<protein>
    <submittedName>
        <fullName evidence="1">Uncharacterized protein</fullName>
    </submittedName>
</protein>
<name>A0A383CLM7_9ZZZZ</name>
<gene>
    <name evidence="1" type="ORF">METZ01_LOCUS486150</name>
</gene>
<feature type="non-terminal residue" evidence="1">
    <location>
        <position position="45"/>
    </location>
</feature>
<organism evidence="1">
    <name type="scientific">marine metagenome</name>
    <dbReference type="NCBI Taxonomy" id="408172"/>
    <lineage>
        <taxon>unclassified sequences</taxon>
        <taxon>metagenomes</taxon>
        <taxon>ecological metagenomes</taxon>
    </lineage>
</organism>
<accession>A0A383CLM7</accession>
<dbReference type="AlphaFoldDB" id="A0A383CLM7"/>
<reference evidence="1" key="1">
    <citation type="submission" date="2018-05" db="EMBL/GenBank/DDBJ databases">
        <authorList>
            <person name="Lanie J.A."/>
            <person name="Ng W.-L."/>
            <person name="Kazmierczak K.M."/>
            <person name="Andrzejewski T.M."/>
            <person name="Davidsen T.M."/>
            <person name="Wayne K.J."/>
            <person name="Tettelin H."/>
            <person name="Glass J.I."/>
            <person name="Rusch D."/>
            <person name="Podicherti R."/>
            <person name="Tsui H.-C.T."/>
            <person name="Winkler M.E."/>
        </authorList>
    </citation>
    <scope>NUCLEOTIDE SEQUENCE</scope>
</reference>
<dbReference type="SUPFAM" id="SSF50022">
    <property type="entry name" value="ISP domain"/>
    <property type="match status" value="1"/>
</dbReference>
<sequence length="45" mass="5553">MTILPDPGRFTDDPLSAYTLPGRYYFDPEIYKQEQQQIFYRTWQY</sequence>
<dbReference type="Gene3D" id="3.90.380.10">
    <property type="entry name" value="Naphthalene 1,2-dioxygenase Alpha Subunit, Chain A, domain 1"/>
    <property type="match status" value="1"/>
</dbReference>
<dbReference type="InterPro" id="IPR036922">
    <property type="entry name" value="Rieske_2Fe-2S_sf"/>
</dbReference>